<proteinExistence type="inferred from homology"/>
<comment type="similarity">
    <text evidence="4">Belongs to the SprT family.</text>
</comment>
<dbReference type="PATRIC" id="fig|1423719.4.peg.1172"/>
<evidence type="ECO:0000256" key="1">
    <source>
        <dbReference type="ARBA" id="ARBA00022490"/>
    </source>
</evidence>
<keyword evidence="2 4" id="KW-0479">Metal-binding</keyword>
<dbReference type="EMBL" id="AZDI01000005">
    <property type="protein sequence ID" value="KRK45692.1"/>
    <property type="molecule type" value="Genomic_DNA"/>
</dbReference>
<organism evidence="6 7">
    <name type="scientific">Dellaglioa algida DSM 15638</name>
    <dbReference type="NCBI Taxonomy" id="1423719"/>
    <lineage>
        <taxon>Bacteria</taxon>
        <taxon>Bacillati</taxon>
        <taxon>Bacillota</taxon>
        <taxon>Bacilli</taxon>
        <taxon>Lactobacillales</taxon>
        <taxon>Lactobacillaceae</taxon>
        <taxon>Dellaglioa</taxon>
    </lineage>
</organism>
<feature type="domain" description="SprT-like" evidence="5">
    <location>
        <begin position="4"/>
        <end position="148"/>
    </location>
</feature>
<keyword evidence="7" id="KW-1185">Reference proteome</keyword>
<comment type="subcellular location">
    <subcellularLocation>
        <location evidence="4">Cytoplasm</location>
    </subcellularLocation>
</comment>
<dbReference type="RefSeq" id="WP_057974212.1">
    <property type="nucleotide sequence ID" value="NZ_AZDI01000005.1"/>
</dbReference>
<accession>A0A0R1HGY6</accession>
<keyword evidence="3 4" id="KW-0862">Zinc</keyword>
<keyword evidence="1 4" id="KW-0963">Cytoplasm</keyword>
<dbReference type="AlphaFoldDB" id="A0A0R1HGY6"/>
<feature type="binding site" evidence="4">
    <location>
        <position position="71"/>
    </location>
    <ligand>
        <name>Zn(2+)</name>
        <dbReference type="ChEBI" id="CHEBI:29105"/>
    </ligand>
</feature>
<dbReference type="GO" id="GO:0006950">
    <property type="term" value="P:response to stress"/>
    <property type="evidence" value="ECO:0007669"/>
    <property type="project" value="UniProtKB-ARBA"/>
</dbReference>
<comment type="caution">
    <text evidence="6">The sequence shown here is derived from an EMBL/GenBank/DDBJ whole genome shotgun (WGS) entry which is preliminary data.</text>
</comment>
<dbReference type="GO" id="GO:0008270">
    <property type="term" value="F:zinc ion binding"/>
    <property type="evidence" value="ECO:0007669"/>
    <property type="project" value="UniProtKB-UniRule"/>
</dbReference>
<comment type="cofactor">
    <cofactor evidence="4">
        <name>Zn(2+)</name>
        <dbReference type="ChEBI" id="CHEBI:29105"/>
    </cofactor>
    <text evidence="4">Binds 1 zinc ion.</text>
</comment>
<dbReference type="Proteomes" id="UP000051450">
    <property type="component" value="Unassembled WGS sequence"/>
</dbReference>
<dbReference type="STRING" id="1423719.FC66_GL001151"/>
<protein>
    <recommendedName>
        <fullName evidence="4">Protein SprT-like</fullName>
    </recommendedName>
</protein>
<dbReference type="InterPro" id="IPR006640">
    <property type="entry name" value="SprT-like_domain"/>
</dbReference>
<evidence type="ECO:0000313" key="6">
    <source>
        <dbReference type="EMBL" id="KRK45692.1"/>
    </source>
</evidence>
<evidence type="ECO:0000256" key="4">
    <source>
        <dbReference type="HAMAP-Rule" id="MF_00745"/>
    </source>
</evidence>
<evidence type="ECO:0000256" key="2">
    <source>
        <dbReference type="ARBA" id="ARBA00022723"/>
    </source>
</evidence>
<dbReference type="GeneID" id="83548855"/>
<dbReference type="InterPro" id="IPR023524">
    <property type="entry name" value="Uncharacterised_SprT-like"/>
</dbReference>
<sequence length="150" mass="17285">MTDFELTALVKNLSTALFNQPFKHEATFNSRLRTTGGRYLLSNHNIEINPKMLTEHGQDVLIGVIKHELCHYHLHLSNKGYQHRHQDFKQLLAAVGGSRFAPASPKVIKKKKVIHYQCSNCGQDYQRQRKINLSRYVCSKCRGQLILLKN</sequence>
<dbReference type="SMART" id="SM00731">
    <property type="entry name" value="SprT"/>
    <property type="match status" value="1"/>
</dbReference>
<dbReference type="HAMAP" id="MF_00745">
    <property type="entry name" value="SprT_like"/>
    <property type="match status" value="1"/>
</dbReference>
<dbReference type="Pfam" id="PF17283">
    <property type="entry name" value="Zn_ribbon_SprT"/>
    <property type="match status" value="1"/>
</dbReference>
<dbReference type="GO" id="GO:0005737">
    <property type="term" value="C:cytoplasm"/>
    <property type="evidence" value="ECO:0007669"/>
    <property type="project" value="UniProtKB-SubCell"/>
</dbReference>
<feature type="binding site" evidence="4">
    <location>
        <position position="67"/>
    </location>
    <ligand>
        <name>Zn(2+)</name>
        <dbReference type="ChEBI" id="CHEBI:29105"/>
    </ligand>
</feature>
<evidence type="ECO:0000313" key="7">
    <source>
        <dbReference type="Proteomes" id="UP000051450"/>
    </source>
</evidence>
<dbReference type="NCBIfam" id="NF003339">
    <property type="entry name" value="PRK04351.1"/>
    <property type="match status" value="1"/>
</dbReference>
<feature type="active site" evidence="4">
    <location>
        <position position="68"/>
    </location>
</feature>
<evidence type="ECO:0000259" key="5">
    <source>
        <dbReference type="SMART" id="SM00731"/>
    </source>
</evidence>
<gene>
    <name evidence="6" type="ORF">FC66_GL001151</name>
</gene>
<name>A0A0R1HGY6_9LACO</name>
<dbReference type="OrthoDB" id="9799909at2"/>
<dbReference type="InterPro" id="IPR035240">
    <property type="entry name" value="SprT_Zn_ribbon"/>
</dbReference>
<reference evidence="6 7" key="1">
    <citation type="journal article" date="2015" name="Genome Announc.">
        <title>Expanding the biotechnology potential of lactobacilli through comparative genomics of 213 strains and associated genera.</title>
        <authorList>
            <person name="Sun Z."/>
            <person name="Harris H.M."/>
            <person name="McCann A."/>
            <person name="Guo C."/>
            <person name="Argimon S."/>
            <person name="Zhang W."/>
            <person name="Yang X."/>
            <person name="Jeffery I.B."/>
            <person name="Cooney J.C."/>
            <person name="Kagawa T.F."/>
            <person name="Liu W."/>
            <person name="Song Y."/>
            <person name="Salvetti E."/>
            <person name="Wrobel A."/>
            <person name="Rasinkangas P."/>
            <person name="Parkhill J."/>
            <person name="Rea M.C."/>
            <person name="O'Sullivan O."/>
            <person name="Ritari J."/>
            <person name="Douillard F.P."/>
            <person name="Paul Ross R."/>
            <person name="Yang R."/>
            <person name="Briner A.E."/>
            <person name="Felis G.E."/>
            <person name="de Vos W.M."/>
            <person name="Barrangou R."/>
            <person name="Klaenhammer T.R."/>
            <person name="Caufield P.W."/>
            <person name="Cui Y."/>
            <person name="Zhang H."/>
            <person name="O'Toole P.W."/>
        </authorList>
    </citation>
    <scope>NUCLEOTIDE SEQUENCE [LARGE SCALE GENOMIC DNA]</scope>
    <source>
        <strain evidence="6 7">DSM 15638</strain>
    </source>
</reference>
<evidence type="ECO:0000256" key="3">
    <source>
        <dbReference type="ARBA" id="ARBA00022833"/>
    </source>
</evidence>
<dbReference type="Pfam" id="PF10263">
    <property type="entry name" value="SprT-like"/>
    <property type="match status" value="1"/>
</dbReference>